<dbReference type="InterPro" id="IPR017867">
    <property type="entry name" value="Tyr_phospatase_low_mol_wt"/>
</dbReference>
<dbReference type="EC" id="3.1.3.48" evidence="2"/>
<feature type="domain" description="Phosphotyrosine protein phosphatase I" evidence="6">
    <location>
        <begin position="3"/>
        <end position="150"/>
    </location>
</feature>
<evidence type="ECO:0000256" key="2">
    <source>
        <dbReference type="ARBA" id="ARBA00013064"/>
    </source>
</evidence>
<dbReference type="PANTHER" id="PTHR11717:SF7">
    <property type="entry name" value="LOW MOLECULAR WEIGHT PHOSPHOTYROSINE PROTEIN PHOSPHATASE"/>
    <property type="match status" value="1"/>
</dbReference>
<evidence type="ECO:0000256" key="5">
    <source>
        <dbReference type="PIRSR" id="PIRSR617867-1"/>
    </source>
</evidence>
<protein>
    <recommendedName>
        <fullName evidence="2">protein-tyrosine-phosphatase</fullName>
        <ecNumber evidence="2">3.1.3.48</ecNumber>
    </recommendedName>
</protein>
<dbReference type="SUPFAM" id="SSF52788">
    <property type="entry name" value="Phosphotyrosine protein phosphatases I"/>
    <property type="match status" value="1"/>
</dbReference>
<dbReference type="GO" id="GO:0004725">
    <property type="term" value="F:protein tyrosine phosphatase activity"/>
    <property type="evidence" value="ECO:0007669"/>
    <property type="project" value="UniProtKB-EC"/>
</dbReference>
<dbReference type="Proteomes" id="UP000553034">
    <property type="component" value="Unassembled WGS sequence"/>
</dbReference>
<evidence type="ECO:0000259" key="6">
    <source>
        <dbReference type="SMART" id="SM00226"/>
    </source>
</evidence>
<sequence>METKVLMVCLGNICRSPLAEGLLKEKVNPEKIKVDSAGTSNHHQGEKPDVRSIDVAQKNGINIKNQRARQFTTKDFDTFDYIFVMDNSNYQNVTKLAQTPAQKEKVHLILNWLSEEKLNLEVPDPYFGGAKGFDNVYRMLDTATTNIAHYLETV</sequence>
<feature type="active site" evidence="5">
    <location>
        <position position="15"/>
    </location>
</feature>
<evidence type="ECO:0000313" key="8">
    <source>
        <dbReference type="Proteomes" id="UP000553034"/>
    </source>
</evidence>
<feature type="active site" description="Proton donor" evidence="5">
    <location>
        <position position="124"/>
    </location>
</feature>
<name>A0A840ESJ0_9FLAO</name>
<dbReference type="AlphaFoldDB" id="A0A840ESJ0"/>
<dbReference type="EMBL" id="JACIFO010000014">
    <property type="protein sequence ID" value="MBB4119991.1"/>
    <property type="molecule type" value="Genomic_DNA"/>
</dbReference>
<evidence type="ECO:0000313" key="7">
    <source>
        <dbReference type="EMBL" id="MBB4119991.1"/>
    </source>
</evidence>
<reference evidence="7 8" key="1">
    <citation type="submission" date="2020-08" db="EMBL/GenBank/DDBJ databases">
        <title>Genomic Encyclopedia of Type Strains, Phase IV (KMG-IV): sequencing the most valuable type-strain genomes for metagenomic binning, comparative biology and taxonomic classification.</title>
        <authorList>
            <person name="Goeker M."/>
        </authorList>
    </citation>
    <scope>NUCLEOTIDE SEQUENCE [LARGE SCALE GENOMIC DNA]</scope>
    <source>
        <strain evidence="7 8">DSM 29568</strain>
    </source>
</reference>
<comment type="similarity">
    <text evidence="1">Belongs to the low molecular weight phosphotyrosine protein phosphatase family.</text>
</comment>
<dbReference type="InterPro" id="IPR023485">
    <property type="entry name" value="Ptyr_pPase"/>
</dbReference>
<gene>
    <name evidence="7" type="ORF">GGR32_002303</name>
</gene>
<dbReference type="PRINTS" id="PR00719">
    <property type="entry name" value="LMWPTPASE"/>
</dbReference>
<dbReference type="CDD" id="cd16343">
    <property type="entry name" value="LMWPTP"/>
    <property type="match status" value="1"/>
</dbReference>
<keyword evidence="3 7" id="KW-0378">Hydrolase</keyword>
<dbReference type="Pfam" id="PF01451">
    <property type="entry name" value="LMWPc"/>
    <property type="match status" value="1"/>
</dbReference>
<evidence type="ECO:0000256" key="1">
    <source>
        <dbReference type="ARBA" id="ARBA00011063"/>
    </source>
</evidence>
<proteinExistence type="inferred from homology"/>
<evidence type="ECO:0000256" key="3">
    <source>
        <dbReference type="ARBA" id="ARBA00022801"/>
    </source>
</evidence>
<dbReference type="InterPro" id="IPR050438">
    <property type="entry name" value="LMW_PTPase"/>
</dbReference>
<organism evidence="7 8">
    <name type="scientific">Mesonia hippocampi</name>
    <dbReference type="NCBI Taxonomy" id="1628250"/>
    <lineage>
        <taxon>Bacteria</taxon>
        <taxon>Pseudomonadati</taxon>
        <taxon>Bacteroidota</taxon>
        <taxon>Flavobacteriia</taxon>
        <taxon>Flavobacteriales</taxon>
        <taxon>Flavobacteriaceae</taxon>
        <taxon>Mesonia</taxon>
    </lineage>
</organism>
<dbReference type="InterPro" id="IPR036196">
    <property type="entry name" value="Ptyr_pPase_sf"/>
</dbReference>
<accession>A0A840ESJ0</accession>
<keyword evidence="8" id="KW-1185">Reference proteome</keyword>
<dbReference type="SMART" id="SM00226">
    <property type="entry name" value="LMWPc"/>
    <property type="match status" value="1"/>
</dbReference>
<dbReference type="Gene3D" id="3.40.50.2300">
    <property type="match status" value="1"/>
</dbReference>
<dbReference type="RefSeq" id="WP_183478326.1">
    <property type="nucleotide sequence ID" value="NZ_JACIFO010000014.1"/>
</dbReference>
<comment type="caution">
    <text evidence="7">The sequence shown here is derived from an EMBL/GenBank/DDBJ whole genome shotgun (WGS) entry which is preliminary data.</text>
</comment>
<keyword evidence="4" id="KW-0904">Protein phosphatase</keyword>
<feature type="active site" description="Nucleophile" evidence="5">
    <location>
        <position position="9"/>
    </location>
</feature>
<dbReference type="PANTHER" id="PTHR11717">
    <property type="entry name" value="LOW MOLECULAR WEIGHT PROTEIN TYROSINE PHOSPHATASE"/>
    <property type="match status" value="1"/>
</dbReference>
<evidence type="ECO:0000256" key="4">
    <source>
        <dbReference type="ARBA" id="ARBA00022912"/>
    </source>
</evidence>